<dbReference type="EMBL" id="JAIZPD010000004">
    <property type="protein sequence ID" value="KAH0963950.1"/>
    <property type="molecule type" value="Genomic_DNA"/>
</dbReference>
<dbReference type="Proteomes" id="UP000824596">
    <property type="component" value="Unassembled WGS sequence"/>
</dbReference>
<keyword evidence="2" id="KW-1185">Reference proteome</keyword>
<sequence>MSSNNDKTYYKTIRERPVHLCAKGQGQGQPLNFSPVRALEERQPKKRLPLLESGGYLPRDLRNIHACIDGLIEGPESIDALKNKWEPELVQHYEPDSLGYVWAALASFGLAAPLVEDATVRLASCFIRCVLNYGQRRDKTGPVLCFRDERRTYSYAEGKKQIHAVDDGSIRLMDPVNTSQHVAMLEVKRTFEKVIEGDPSVSDELLAQMVGETLALRCGDIEPVSQTDFITILAVTHFVRFFHFHISDDFYRSYQELLANNSDNLAGFLRIDSTVWLDIKKREHREDIASHILALVAWAKD</sequence>
<dbReference type="OrthoDB" id="4923338at2759"/>
<evidence type="ECO:0000313" key="2">
    <source>
        <dbReference type="Proteomes" id="UP000824596"/>
    </source>
</evidence>
<dbReference type="GeneID" id="68353507"/>
<accession>A0A9P8SJP9</accession>
<protein>
    <submittedName>
        <fullName evidence="1">Uncharacterized protein</fullName>
    </submittedName>
</protein>
<gene>
    <name evidence="1" type="ORF">HRG_04378</name>
</gene>
<dbReference type="RefSeq" id="XP_044721463.1">
    <property type="nucleotide sequence ID" value="XM_044862849.1"/>
</dbReference>
<proteinExistence type="predicted"/>
<dbReference type="AlphaFoldDB" id="A0A9P8SJP9"/>
<comment type="caution">
    <text evidence="1">The sequence shown here is derived from an EMBL/GenBank/DDBJ whole genome shotgun (WGS) entry which is preliminary data.</text>
</comment>
<evidence type="ECO:0000313" key="1">
    <source>
        <dbReference type="EMBL" id="KAH0963950.1"/>
    </source>
</evidence>
<name>A0A9P8SJP9_9HYPO</name>
<reference evidence="1" key="1">
    <citation type="submission" date="2021-09" db="EMBL/GenBank/DDBJ databases">
        <title>A high-quality genome of the endoparasitic fungus Hirsutella rhossiliensis with a comparison of Hirsutella genomes reveals transposable elements contributing to genome size variation.</title>
        <authorList>
            <person name="Lin R."/>
            <person name="Jiao Y."/>
            <person name="Sun X."/>
            <person name="Ling J."/>
            <person name="Xie B."/>
            <person name="Cheng X."/>
        </authorList>
    </citation>
    <scope>NUCLEOTIDE SEQUENCE</scope>
    <source>
        <strain evidence="1">HR02</strain>
    </source>
</reference>
<organism evidence="1 2">
    <name type="scientific">Hirsutella rhossiliensis</name>
    <dbReference type="NCBI Taxonomy" id="111463"/>
    <lineage>
        <taxon>Eukaryota</taxon>
        <taxon>Fungi</taxon>
        <taxon>Dikarya</taxon>
        <taxon>Ascomycota</taxon>
        <taxon>Pezizomycotina</taxon>
        <taxon>Sordariomycetes</taxon>
        <taxon>Hypocreomycetidae</taxon>
        <taxon>Hypocreales</taxon>
        <taxon>Ophiocordycipitaceae</taxon>
        <taxon>Hirsutella</taxon>
    </lineage>
</organism>